<evidence type="ECO:0000256" key="6">
    <source>
        <dbReference type="ARBA" id="ARBA00022741"/>
    </source>
</evidence>
<dbReference type="PANTHER" id="PTHR11255:SF118">
    <property type="entry name" value="DIACYLGLYCEROL KINASE EPSILON"/>
    <property type="match status" value="1"/>
</dbReference>
<dbReference type="Gene3D" id="2.60.200.40">
    <property type="match status" value="1"/>
</dbReference>
<evidence type="ECO:0000256" key="5">
    <source>
        <dbReference type="ARBA" id="ARBA00022737"/>
    </source>
</evidence>
<dbReference type="CDD" id="cd20801">
    <property type="entry name" value="C1_DGKepsilon_typeIII_rpt1"/>
    <property type="match status" value="1"/>
</dbReference>
<evidence type="ECO:0000256" key="8">
    <source>
        <dbReference type="ARBA" id="ARBA00022833"/>
    </source>
</evidence>
<dbReference type="Proteomes" id="UP000005239">
    <property type="component" value="Unassembled WGS sequence"/>
</dbReference>
<keyword evidence="3 10" id="KW-0808">Transferase</keyword>
<keyword evidence="7 10" id="KW-0418">Kinase</keyword>
<keyword evidence="14" id="KW-1185">Reference proteome</keyword>
<dbReference type="PROSITE" id="PS50081">
    <property type="entry name" value="ZF_DAG_PE_2"/>
    <property type="match status" value="1"/>
</dbReference>
<keyword evidence="5" id="KW-0677">Repeat</keyword>
<evidence type="ECO:0000256" key="9">
    <source>
        <dbReference type="ARBA" id="ARBA00022840"/>
    </source>
</evidence>
<feature type="domain" description="DAGKc" evidence="12">
    <location>
        <begin position="221"/>
        <end position="376"/>
    </location>
</feature>
<dbReference type="PROSITE" id="PS00479">
    <property type="entry name" value="ZF_DAG_PE_1"/>
    <property type="match status" value="1"/>
</dbReference>
<dbReference type="CDD" id="cd20853">
    <property type="entry name" value="C1_DGKepsilon_typeIII_rpt2"/>
    <property type="match status" value="1"/>
</dbReference>
<dbReference type="InterPro" id="IPR016064">
    <property type="entry name" value="NAD/diacylglycerol_kinase_sf"/>
</dbReference>
<dbReference type="EnsemblMetazoa" id="PPA18832.1">
    <property type="protein sequence ID" value="PPA18832.1"/>
    <property type="gene ID" value="WBGene00108386"/>
</dbReference>
<dbReference type="SMART" id="SM00045">
    <property type="entry name" value="DAGKa"/>
    <property type="match status" value="1"/>
</dbReference>
<reference evidence="13" key="2">
    <citation type="submission" date="2022-06" db="UniProtKB">
        <authorList>
            <consortium name="EnsemblMetazoa"/>
        </authorList>
    </citation>
    <scope>IDENTIFICATION</scope>
    <source>
        <strain evidence="13">PS312</strain>
    </source>
</reference>
<dbReference type="Gene3D" id="3.40.50.10330">
    <property type="entry name" value="Probable inorganic polyphosphate/atp-NAD kinase, domain 1"/>
    <property type="match status" value="1"/>
</dbReference>
<comment type="catalytic activity">
    <reaction evidence="1 10">
        <text>a 1,2-diacyl-sn-glycerol + ATP = a 1,2-diacyl-sn-glycero-3-phosphate + ADP + H(+)</text>
        <dbReference type="Rhea" id="RHEA:10272"/>
        <dbReference type="ChEBI" id="CHEBI:15378"/>
        <dbReference type="ChEBI" id="CHEBI:17815"/>
        <dbReference type="ChEBI" id="CHEBI:30616"/>
        <dbReference type="ChEBI" id="CHEBI:58608"/>
        <dbReference type="ChEBI" id="CHEBI:456216"/>
        <dbReference type="EC" id="2.7.1.107"/>
    </reaction>
</comment>
<dbReference type="GO" id="GO:0007200">
    <property type="term" value="P:phospholipase C-activating G protein-coupled receptor signaling pathway"/>
    <property type="evidence" value="ECO:0007669"/>
    <property type="project" value="InterPro"/>
</dbReference>
<evidence type="ECO:0000313" key="13">
    <source>
        <dbReference type="EnsemblMetazoa" id="PPA18832.1"/>
    </source>
</evidence>
<dbReference type="Pfam" id="PF00781">
    <property type="entry name" value="DAGK_cat"/>
    <property type="match status" value="1"/>
</dbReference>
<dbReference type="SMART" id="SM00046">
    <property type="entry name" value="DAGKc"/>
    <property type="match status" value="1"/>
</dbReference>
<dbReference type="InterPro" id="IPR017438">
    <property type="entry name" value="ATP-NAD_kinase_N"/>
</dbReference>
<dbReference type="AlphaFoldDB" id="A0A8R1YEU1"/>
<evidence type="ECO:0000313" key="14">
    <source>
        <dbReference type="Proteomes" id="UP000005239"/>
    </source>
</evidence>
<dbReference type="GO" id="GO:0005524">
    <property type="term" value="F:ATP binding"/>
    <property type="evidence" value="ECO:0007669"/>
    <property type="project" value="UniProtKB-KW"/>
</dbReference>
<evidence type="ECO:0000259" key="12">
    <source>
        <dbReference type="PROSITE" id="PS50146"/>
    </source>
</evidence>
<dbReference type="Pfam" id="PF00130">
    <property type="entry name" value="C1_1"/>
    <property type="match status" value="1"/>
</dbReference>
<name>A0A8R1YEU1_PRIPA</name>
<evidence type="ECO:0000256" key="7">
    <source>
        <dbReference type="ARBA" id="ARBA00022777"/>
    </source>
</evidence>
<evidence type="ECO:0000256" key="10">
    <source>
        <dbReference type="RuleBase" id="RU361128"/>
    </source>
</evidence>
<dbReference type="PANTHER" id="PTHR11255">
    <property type="entry name" value="DIACYLGLYCEROL KINASE"/>
    <property type="match status" value="1"/>
</dbReference>
<dbReference type="InterPro" id="IPR002219">
    <property type="entry name" value="PKC_DAG/PE"/>
</dbReference>
<evidence type="ECO:0000256" key="3">
    <source>
        <dbReference type="ARBA" id="ARBA00022679"/>
    </source>
</evidence>
<evidence type="ECO:0000256" key="4">
    <source>
        <dbReference type="ARBA" id="ARBA00022723"/>
    </source>
</evidence>
<dbReference type="Gene3D" id="3.30.60.20">
    <property type="match status" value="1"/>
</dbReference>
<reference evidence="14" key="1">
    <citation type="journal article" date="2008" name="Nat. Genet.">
        <title>The Pristionchus pacificus genome provides a unique perspective on nematode lifestyle and parasitism.</title>
        <authorList>
            <person name="Dieterich C."/>
            <person name="Clifton S.W."/>
            <person name="Schuster L.N."/>
            <person name="Chinwalla A."/>
            <person name="Delehaunty K."/>
            <person name="Dinkelacker I."/>
            <person name="Fulton L."/>
            <person name="Fulton R."/>
            <person name="Godfrey J."/>
            <person name="Minx P."/>
            <person name="Mitreva M."/>
            <person name="Roeseler W."/>
            <person name="Tian H."/>
            <person name="Witte H."/>
            <person name="Yang S.P."/>
            <person name="Wilson R.K."/>
            <person name="Sommer R.J."/>
        </authorList>
    </citation>
    <scope>NUCLEOTIDE SEQUENCE [LARGE SCALE GENOMIC DNA]</scope>
    <source>
        <strain evidence="14">PS312</strain>
    </source>
</reference>
<evidence type="ECO:0000256" key="2">
    <source>
        <dbReference type="ARBA" id="ARBA00009280"/>
    </source>
</evidence>
<proteinExistence type="inferred from homology"/>
<evidence type="ECO:0000259" key="11">
    <source>
        <dbReference type="PROSITE" id="PS50081"/>
    </source>
</evidence>
<sequence length="571" mass="63872">LQNSSKALERRAEGIPSKEEMHDPLEDVVSGIAIAGAVAASLYGLRLILAPIRNKSVLNEPSVAKSGHSWVIEPFFNKGYFCSICELNLTGGYSCSHCRLRVDDVPCLHLASTEKSCKVNPKTTSARRLKHHWVLGNLEPDDFCAICDEPCGEDPGLNDFWCAWCCRAVHNDCKRELPEHCDRGAHGRSIIPPNCVTLRKGGSRNQKEMVIETLSIPPDITDFTPIFVVCNPKSGSGAGDHVMKMFKTVLHPCQIMDVTRCNMGSCFRFLDEHPEINARILICGGDGTISSVLNDIEGLENRPSIAILPLGTGNDLSRILNWGTESDGRFALKEAVYHLLTKRQLIDHRLKIVNLVTEIQEAEIQPLDRWRIAIETERKMGVDKVETRVETMTNYFSMGVDARVTFGMQSTRSSVPKSLSSRMINKLLFFSYGTMDLFTRTHSNLQNKIELTMDGKKHVFTEPIEGLVFLNIQCWGAGVKVWREQENDEEPQILNDKKFEIFAVRSSFHIAKLQVGLSSPIRIGQASEATIKVLNEGIHMQSDGEAWLQSPSTVTITHKCQAQMLKRVNKK</sequence>
<dbReference type="FunFam" id="2.60.200.40:FF:000019">
    <property type="entry name" value="Diacylglycerol kinase"/>
    <property type="match status" value="1"/>
</dbReference>
<comment type="similarity">
    <text evidence="2 10">Belongs to the eukaryotic diacylglycerol kinase family.</text>
</comment>
<feature type="domain" description="Phorbol-ester/DAG-type" evidence="11">
    <location>
        <begin position="130"/>
        <end position="181"/>
    </location>
</feature>
<keyword evidence="4" id="KW-0479">Metal-binding</keyword>
<dbReference type="SUPFAM" id="SSF111331">
    <property type="entry name" value="NAD kinase/diacylglycerol kinase-like"/>
    <property type="match status" value="1"/>
</dbReference>
<dbReference type="SUPFAM" id="SSF57889">
    <property type="entry name" value="Cysteine-rich domain"/>
    <property type="match status" value="1"/>
</dbReference>
<dbReference type="GO" id="GO:0035556">
    <property type="term" value="P:intracellular signal transduction"/>
    <property type="evidence" value="ECO:0000318"/>
    <property type="project" value="GO_Central"/>
</dbReference>
<dbReference type="InterPro" id="IPR037607">
    <property type="entry name" value="DGK"/>
</dbReference>
<keyword evidence="9 10" id="KW-0067">ATP-binding</keyword>
<dbReference type="GO" id="GO:0004143">
    <property type="term" value="F:ATP-dependent diacylglycerol kinase activity"/>
    <property type="evidence" value="ECO:0000318"/>
    <property type="project" value="GO_Central"/>
</dbReference>
<accession>A0A8R1YEU1</accession>
<dbReference type="EC" id="2.7.1.107" evidence="10"/>
<dbReference type="GO" id="GO:0016020">
    <property type="term" value="C:membrane"/>
    <property type="evidence" value="ECO:0000318"/>
    <property type="project" value="GO_Central"/>
</dbReference>
<dbReference type="SMART" id="SM00109">
    <property type="entry name" value="C1"/>
    <property type="match status" value="2"/>
</dbReference>
<dbReference type="Pfam" id="PF00609">
    <property type="entry name" value="DAGK_acc"/>
    <property type="match status" value="1"/>
</dbReference>
<organism evidence="13 14">
    <name type="scientific">Pristionchus pacificus</name>
    <name type="common">Parasitic nematode worm</name>
    <dbReference type="NCBI Taxonomy" id="54126"/>
    <lineage>
        <taxon>Eukaryota</taxon>
        <taxon>Metazoa</taxon>
        <taxon>Ecdysozoa</taxon>
        <taxon>Nematoda</taxon>
        <taxon>Chromadorea</taxon>
        <taxon>Rhabditida</taxon>
        <taxon>Rhabditina</taxon>
        <taxon>Diplogasteromorpha</taxon>
        <taxon>Diplogasteroidea</taxon>
        <taxon>Neodiplogasteridae</taxon>
        <taxon>Pristionchus</taxon>
    </lineage>
</organism>
<dbReference type="GO" id="GO:0046486">
    <property type="term" value="P:glycerolipid metabolic process"/>
    <property type="evidence" value="ECO:0000318"/>
    <property type="project" value="GO_Central"/>
</dbReference>
<dbReference type="OrthoDB" id="242257at2759"/>
<dbReference type="PROSITE" id="PS50146">
    <property type="entry name" value="DAGK"/>
    <property type="match status" value="1"/>
</dbReference>
<protein>
    <recommendedName>
        <fullName evidence="10">Diacylglycerol kinase</fullName>
        <shortName evidence="10">DAG kinase</shortName>
        <ecNumber evidence="10">2.7.1.107</ecNumber>
    </recommendedName>
</protein>
<keyword evidence="6 10" id="KW-0547">Nucleotide-binding</keyword>
<dbReference type="InterPro" id="IPR000756">
    <property type="entry name" value="Diacylglycerol_kin_accessory"/>
</dbReference>
<dbReference type="InterPro" id="IPR001206">
    <property type="entry name" value="Diacylglycerol_kinase_cat_dom"/>
</dbReference>
<dbReference type="GO" id="GO:0046872">
    <property type="term" value="F:metal ion binding"/>
    <property type="evidence" value="ECO:0007669"/>
    <property type="project" value="UniProtKB-KW"/>
</dbReference>
<dbReference type="InterPro" id="IPR046349">
    <property type="entry name" value="C1-like_sf"/>
</dbReference>
<gene>
    <name evidence="13" type="primary">WBGene00108386</name>
</gene>
<evidence type="ECO:0000256" key="1">
    <source>
        <dbReference type="ARBA" id="ARBA00001383"/>
    </source>
</evidence>
<keyword evidence="8" id="KW-0862">Zinc</keyword>